<dbReference type="Proteomes" id="UP000199187">
    <property type="component" value="Unassembled WGS sequence"/>
</dbReference>
<feature type="region of interest" description="Disordered" evidence="1">
    <location>
        <begin position="1"/>
        <end position="28"/>
    </location>
</feature>
<sequence length="66" mass="7292">MTENTSLDLAAPQQLNQAMNDLPGSENLTPAEQTQIQNIVEEININDPVFSLSFGAKNHEQHLAIF</sequence>
<evidence type="ECO:0000256" key="1">
    <source>
        <dbReference type="SAM" id="MobiDB-lite"/>
    </source>
</evidence>
<dbReference type="RefSeq" id="WP_244316540.1">
    <property type="nucleotide sequence ID" value="NZ_CP045300.1"/>
</dbReference>
<dbReference type="AlphaFoldDB" id="A0A1I7DZQ2"/>
<evidence type="ECO:0000313" key="2">
    <source>
        <dbReference type="EMBL" id="SFU17144.1"/>
    </source>
</evidence>
<name>A0A1I7DZQ2_9ENTR</name>
<protein>
    <submittedName>
        <fullName evidence="2">Uncharacterized protein</fullName>
    </submittedName>
</protein>
<dbReference type="EMBL" id="FPAU01000008">
    <property type="protein sequence ID" value="SFU17144.1"/>
    <property type="molecule type" value="Genomic_DNA"/>
</dbReference>
<accession>A0A1I7DZQ2</accession>
<feature type="compositionally biased region" description="Polar residues" evidence="1">
    <location>
        <begin position="1"/>
        <end position="19"/>
    </location>
</feature>
<keyword evidence="3" id="KW-1185">Reference proteome</keyword>
<evidence type="ECO:0000313" key="3">
    <source>
        <dbReference type="Proteomes" id="UP000199187"/>
    </source>
</evidence>
<organism evidence="2 3">
    <name type="scientific">Kosakonia arachidis</name>
    <dbReference type="NCBI Taxonomy" id="551989"/>
    <lineage>
        <taxon>Bacteria</taxon>
        <taxon>Pseudomonadati</taxon>
        <taxon>Pseudomonadota</taxon>
        <taxon>Gammaproteobacteria</taxon>
        <taxon>Enterobacterales</taxon>
        <taxon>Enterobacteriaceae</taxon>
        <taxon>Kosakonia</taxon>
    </lineage>
</organism>
<proteinExistence type="predicted"/>
<gene>
    <name evidence="2" type="ORF">SAMN05192562_10827</name>
</gene>
<reference evidence="3" key="1">
    <citation type="submission" date="2016-10" db="EMBL/GenBank/DDBJ databases">
        <authorList>
            <person name="Varghese N."/>
            <person name="Submissions S."/>
        </authorList>
    </citation>
    <scope>NUCLEOTIDE SEQUENCE [LARGE SCALE GENOMIC DNA]</scope>
    <source>
        <strain evidence="3">Ah-143</strain>
    </source>
</reference>